<protein>
    <submittedName>
        <fullName evidence="2">Borrelia virulent strain associated lipoprotein</fullName>
    </submittedName>
</protein>
<dbReference type="PROSITE" id="PS51257">
    <property type="entry name" value="PROKAR_LIPOPROTEIN"/>
    <property type="match status" value="1"/>
</dbReference>
<keyword evidence="2" id="KW-0449">Lipoprotein</keyword>
<gene>
    <name evidence="2" type="ORF">BSV1_I19</name>
</gene>
<organism evidence="2 3">
    <name type="scientific">Borreliella finlandensis</name>
    <dbReference type="NCBI Taxonomy" id="498741"/>
    <lineage>
        <taxon>Bacteria</taxon>
        <taxon>Pseudomonadati</taxon>
        <taxon>Spirochaetota</taxon>
        <taxon>Spirochaetia</taxon>
        <taxon>Spirochaetales</taxon>
        <taxon>Borreliaceae</taxon>
        <taxon>Borreliella</taxon>
    </lineage>
</organism>
<name>A0A806CFP3_9SPIR</name>
<dbReference type="RefSeq" id="WP_012672223.1">
    <property type="nucleotide sequence ID" value="NC_012230.1"/>
</dbReference>
<sequence>MKYHIIATIFVFLFLACSTDFNTDQKGIKYPPTEKSKPKTEDSKQKELKPKTEEELKKKQEEEELKKKQQLKNTLSNDLKKQIETANEHKEKYKKKMKEEPEDQYGVQAFKGLNWGPGTEDVSANTERSIRFRRHTYTILSTLSLHELKEFSNIVINENKLVPVVDMFNFFSSIGGALDTTTDSLYPKKDNLDKLDLSDLEKLKNSFEEILSAKERVASGAMQLVRDYKNLKTDINKLKSYLNDLYNESEEQATKVENLEEFIVSKYKL</sequence>
<proteinExistence type="predicted"/>
<evidence type="ECO:0000256" key="1">
    <source>
        <dbReference type="SAM" id="MobiDB-lite"/>
    </source>
</evidence>
<dbReference type="AlphaFoldDB" id="A0A806CFP3"/>
<geneLocation type="plasmid" evidence="2 3">
    <name>SV1_lp28-4</name>
</geneLocation>
<dbReference type="Proteomes" id="UP000006166">
    <property type="component" value="Plasmid SV1_lp28-4"/>
</dbReference>
<reference evidence="2 3" key="1">
    <citation type="journal article" date="2011" name="J. Bacteriol.">
        <title>Whole genome sequence of an unusual Borrelia burgdorferi sensu lato isolate.</title>
        <authorList>
            <person name="Casjens S.R."/>
            <person name="Fraser-Liggett C.M."/>
            <person name="Mongodin E.F."/>
            <person name="Qiu W.G."/>
            <person name="Dunn J.J."/>
            <person name="Luft B.J."/>
            <person name="Schutzer S.E."/>
        </authorList>
    </citation>
    <scope>NUCLEOTIDE SEQUENCE [LARGE SCALE GENOMIC DNA]</scope>
    <source>
        <strain evidence="2 3">SV1</strain>
    </source>
</reference>
<keyword evidence="2" id="KW-0614">Plasmid</keyword>
<dbReference type="EMBL" id="CP001523">
    <property type="protein sequence ID" value="ACN93514.1"/>
    <property type="molecule type" value="Genomic_DNA"/>
</dbReference>
<dbReference type="Gene3D" id="1.10.3160.10">
    <property type="entry name" value="Bbcrasp-1"/>
    <property type="match status" value="1"/>
</dbReference>
<accession>A0A806CFP3</accession>
<dbReference type="InterPro" id="IPR008421">
    <property type="entry name" value="Borrelia_lipoprotein_PFam54/60"/>
</dbReference>
<feature type="region of interest" description="Disordered" evidence="1">
    <location>
        <begin position="25"/>
        <end position="81"/>
    </location>
</feature>
<feature type="compositionally biased region" description="Basic and acidic residues" evidence="1">
    <location>
        <begin position="32"/>
        <end position="67"/>
    </location>
</feature>
<keyword evidence="3" id="KW-1185">Reference proteome</keyword>
<dbReference type="NCBIfam" id="NF033729">
    <property type="entry name" value="borfam54_2"/>
    <property type="match status" value="1"/>
</dbReference>
<evidence type="ECO:0000313" key="3">
    <source>
        <dbReference type="Proteomes" id="UP000006166"/>
    </source>
</evidence>
<dbReference type="Pfam" id="PF05714">
    <property type="entry name" value="PFam54_60"/>
    <property type="match status" value="1"/>
</dbReference>
<evidence type="ECO:0000313" key="2">
    <source>
        <dbReference type="EMBL" id="ACN93514.1"/>
    </source>
</evidence>